<proteinExistence type="predicted"/>
<dbReference type="Gene3D" id="3.40.50.2300">
    <property type="match status" value="2"/>
</dbReference>
<keyword evidence="2" id="KW-1185">Reference proteome</keyword>
<dbReference type="EMBL" id="CAXKWB010077555">
    <property type="protein sequence ID" value="CAL4201690.1"/>
    <property type="molecule type" value="Genomic_DNA"/>
</dbReference>
<name>A0AAV2SKS7_MEGNR</name>
<sequence length="100" mass="11450">TIRVFAYGVKKFLTDPRNEFISLQPELSCDGNATGPWPLGNKFYRVLKNVTIRYDQVYEDSGKVGHTNPLEFLSDGTRKDVELKIMNLRKSPTTLANVWE</sequence>
<evidence type="ECO:0000313" key="1">
    <source>
        <dbReference type="EMBL" id="CAL4201690.1"/>
    </source>
</evidence>
<gene>
    <name evidence="1" type="ORF">MNOR_LOCUS37620</name>
</gene>
<accession>A0AAV2SKS7</accession>
<feature type="non-terminal residue" evidence="1">
    <location>
        <position position="100"/>
    </location>
</feature>
<protein>
    <submittedName>
        <fullName evidence="1">Uncharacterized protein</fullName>
    </submittedName>
</protein>
<reference evidence="1 2" key="1">
    <citation type="submission" date="2024-05" db="EMBL/GenBank/DDBJ databases">
        <authorList>
            <person name="Wallberg A."/>
        </authorList>
    </citation>
    <scope>NUCLEOTIDE SEQUENCE [LARGE SCALE GENOMIC DNA]</scope>
</reference>
<dbReference type="AlphaFoldDB" id="A0AAV2SKS7"/>
<dbReference type="Proteomes" id="UP001497623">
    <property type="component" value="Unassembled WGS sequence"/>
</dbReference>
<feature type="non-terminal residue" evidence="1">
    <location>
        <position position="1"/>
    </location>
</feature>
<organism evidence="1 2">
    <name type="scientific">Meganyctiphanes norvegica</name>
    <name type="common">Northern krill</name>
    <name type="synonym">Thysanopoda norvegica</name>
    <dbReference type="NCBI Taxonomy" id="48144"/>
    <lineage>
        <taxon>Eukaryota</taxon>
        <taxon>Metazoa</taxon>
        <taxon>Ecdysozoa</taxon>
        <taxon>Arthropoda</taxon>
        <taxon>Crustacea</taxon>
        <taxon>Multicrustacea</taxon>
        <taxon>Malacostraca</taxon>
        <taxon>Eumalacostraca</taxon>
        <taxon>Eucarida</taxon>
        <taxon>Euphausiacea</taxon>
        <taxon>Euphausiidae</taxon>
        <taxon>Meganyctiphanes</taxon>
    </lineage>
</organism>
<evidence type="ECO:0000313" key="2">
    <source>
        <dbReference type="Proteomes" id="UP001497623"/>
    </source>
</evidence>
<comment type="caution">
    <text evidence="1">The sequence shown here is derived from an EMBL/GenBank/DDBJ whole genome shotgun (WGS) entry which is preliminary data.</text>
</comment>